<dbReference type="InterPro" id="IPR008545">
    <property type="entry name" value="Web"/>
</dbReference>
<accession>A0A6V7QZ43</accession>
<feature type="region of interest" description="Disordered" evidence="4">
    <location>
        <begin position="30"/>
        <end position="106"/>
    </location>
</feature>
<feature type="coiled-coil region" evidence="3">
    <location>
        <begin position="535"/>
        <end position="671"/>
    </location>
</feature>
<comment type="similarity">
    <text evidence="1">Belongs to the WEB family.</text>
</comment>
<dbReference type="SUPFAM" id="SSF57997">
    <property type="entry name" value="Tropomyosin"/>
    <property type="match status" value="1"/>
</dbReference>
<gene>
    <name evidence="5" type="ORF">CB5_LOCUS31286</name>
</gene>
<keyword evidence="2 3" id="KW-0175">Coiled coil</keyword>
<feature type="coiled-coil region" evidence="3">
    <location>
        <begin position="276"/>
        <end position="502"/>
    </location>
</feature>
<feature type="compositionally biased region" description="Basic and acidic residues" evidence="4">
    <location>
        <begin position="710"/>
        <end position="724"/>
    </location>
</feature>
<organism evidence="5">
    <name type="scientific">Ananas comosus var. bracteatus</name>
    <name type="common">red pineapple</name>
    <dbReference type="NCBI Taxonomy" id="296719"/>
    <lineage>
        <taxon>Eukaryota</taxon>
        <taxon>Viridiplantae</taxon>
        <taxon>Streptophyta</taxon>
        <taxon>Embryophyta</taxon>
        <taxon>Tracheophyta</taxon>
        <taxon>Spermatophyta</taxon>
        <taxon>Magnoliopsida</taxon>
        <taxon>Liliopsida</taxon>
        <taxon>Poales</taxon>
        <taxon>Bromeliaceae</taxon>
        <taxon>Bromelioideae</taxon>
        <taxon>Ananas</taxon>
    </lineage>
</organism>
<dbReference type="GO" id="GO:0007131">
    <property type="term" value="P:reciprocal meiotic recombination"/>
    <property type="evidence" value="ECO:0007669"/>
    <property type="project" value="TreeGrafter"/>
</dbReference>
<dbReference type="Pfam" id="PF05701">
    <property type="entry name" value="WEMBL"/>
    <property type="match status" value="1"/>
</dbReference>
<feature type="compositionally biased region" description="Polar residues" evidence="4">
    <location>
        <begin position="762"/>
        <end position="782"/>
    </location>
</feature>
<evidence type="ECO:0008006" key="6">
    <source>
        <dbReference type="Google" id="ProtNLM"/>
    </source>
</evidence>
<feature type="region of interest" description="Disordered" evidence="4">
    <location>
        <begin position="680"/>
        <end position="809"/>
    </location>
</feature>
<dbReference type="PANTHER" id="PTHR23160">
    <property type="entry name" value="SYNAPTONEMAL COMPLEX PROTEIN-RELATED"/>
    <property type="match status" value="1"/>
</dbReference>
<feature type="compositionally biased region" description="Basic and acidic residues" evidence="4">
    <location>
        <begin position="71"/>
        <end position="90"/>
    </location>
</feature>
<sequence>MLPSKSNVFITLRNTVGKDLQLLYFGLNRSGLSEASNNKERPATPRVSKVGRAGSLKSEPNSPSPTQNPRHSIDRSPRSVDSKPTVDRRSPKTSSTPEKPTRLLKGSELQLQLNAAQEELKKAKEQLASVEKEKSRIVEELNHAKKSADEANEQLQEALLAKKNAEEATEIEKFRAIELEQVGIDVAQKREDEWQKELESIKNQHKMDIEALVFTSEELEKLRKELVMTIDAKSAALSHADEAMKIAEANAEKADLLSQEVGSLKAFLDSNLESKANESDELVKKLELEISELKSELEEARAVEEKLVEMEALIEELKTEAFEAKKAESEADRLADEWKNNAELLEVQLEEANKSEMANNDSLASAMEQLEEKIAFLEEKESEIASLKGKIEALELEVAGKKTDLDESKQRFDELQQQVFEFETTVEILKNKVQISEEEKVEALNNGKVASSKIESLEEERNKLVSELAATKDEGEKAKMAMEDLTSALHEVSAEFREAQEKFLGKEAEVEYAKAQIGDLKLALNNTKESYEVMLDEANYEIVCLRKTIERLETEAKSHREELDSKELNFASSNKQSEEAIVALKAEIDKAMEVVRSAENEAQAAKEEKTELLNKLKQVESAANEAKRAVEEAKAESLQLKERLLDKENELQNITQENDELHIQQKAALEKIDELSAVLAESKAKSPKEESRDQSNGEKPVEVEDPNGFARDERRQQEEDKNSNDEQAEPVKVMEKDLATEKEQDDELVDDELESKMDEGSFDQTNGSTAENSIGNGASSPTKQQQLQKKKKPLLHKFGSLLKKKNNQK</sequence>
<dbReference type="AlphaFoldDB" id="A0A6V7QZ43"/>
<evidence type="ECO:0000256" key="4">
    <source>
        <dbReference type="SAM" id="MobiDB-lite"/>
    </source>
</evidence>
<evidence type="ECO:0000256" key="2">
    <source>
        <dbReference type="ARBA" id="ARBA00023054"/>
    </source>
</evidence>
<evidence type="ECO:0000313" key="5">
    <source>
        <dbReference type="EMBL" id="CAD1848075.1"/>
    </source>
</evidence>
<evidence type="ECO:0000256" key="3">
    <source>
        <dbReference type="SAM" id="Coils"/>
    </source>
</evidence>
<protein>
    <recommendedName>
        <fullName evidence="6">WEB family protein, chloroplastic</fullName>
    </recommendedName>
</protein>
<feature type="coiled-coil region" evidence="3">
    <location>
        <begin position="106"/>
        <end position="204"/>
    </location>
</feature>
<proteinExistence type="inferred from homology"/>
<reference evidence="5" key="1">
    <citation type="submission" date="2020-07" db="EMBL/GenBank/DDBJ databases">
        <authorList>
            <person name="Lin J."/>
        </authorList>
    </citation>
    <scope>NUCLEOTIDE SEQUENCE</scope>
</reference>
<dbReference type="EMBL" id="CAJEUB010000066">
    <property type="protein sequence ID" value="CAD1848075.1"/>
    <property type="molecule type" value="Genomic_DNA"/>
</dbReference>
<name>A0A6V7QZ43_ANACO</name>
<feature type="compositionally biased region" description="Acidic residues" evidence="4">
    <location>
        <begin position="743"/>
        <end position="753"/>
    </location>
</feature>
<dbReference type="PANTHER" id="PTHR23160:SF20">
    <property type="entry name" value="OS02G0439200 PROTEIN"/>
    <property type="match status" value="1"/>
</dbReference>
<feature type="compositionally biased region" description="Polar residues" evidence="4">
    <location>
        <begin position="58"/>
        <end position="70"/>
    </location>
</feature>
<dbReference type="Gene3D" id="1.10.287.1490">
    <property type="match status" value="1"/>
</dbReference>
<feature type="compositionally biased region" description="Basic and acidic residues" evidence="4">
    <location>
        <begin position="732"/>
        <end position="742"/>
    </location>
</feature>
<feature type="compositionally biased region" description="Basic and acidic residues" evidence="4">
    <location>
        <begin position="682"/>
        <end position="702"/>
    </location>
</feature>
<evidence type="ECO:0000256" key="1">
    <source>
        <dbReference type="ARBA" id="ARBA00005485"/>
    </source>
</evidence>